<feature type="transmembrane region" description="Helical" evidence="6">
    <location>
        <begin position="36"/>
        <end position="53"/>
    </location>
</feature>
<keyword evidence="9" id="KW-1185">Reference proteome</keyword>
<evidence type="ECO:0000313" key="9">
    <source>
        <dbReference type="Proteomes" id="UP000094609"/>
    </source>
</evidence>
<sequence>MHVYLLLVLCVLFWSANFVLGRFVAGAIEPLELAFFRWLGVWLLMLPFLLLHVKRIWAALKSHFGILLLLSALGIASFNTLLYVGLQHTTATNALLINSSIPIIIVFLSSLILKSTISHKQMLGIVLSTLGVVFLVLKGNVMSLHSLSLNPGDFWVIASSLCWASYSVLVKFRPQSLSSMEFFITTVSLGVPMLLPFYVAQGYSLEREIVIITQYTWVIVYVVIFTSILSYYLWHKGIAHIGAYKTGQFTHLMPLFGSFLAYIFLGERLEWYHLGGVVLIFGGIYLCLHVTKKGIVRH</sequence>
<dbReference type="PANTHER" id="PTHR32322:SF18">
    <property type="entry name" value="S-ADENOSYLMETHIONINE_S-ADENOSYLHOMOCYSTEINE TRANSPORTER"/>
    <property type="match status" value="1"/>
</dbReference>
<evidence type="ECO:0000313" key="8">
    <source>
        <dbReference type="EMBL" id="AOO66015.1"/>
    </source>
</evidence>
<evidence type="ECO:0000256" key="6">
    <source>
        <dbReference type="SAM" id="Phobius"/>
    </source>
</evidence>
<keyword evidence="5 6" id="KW-0472">Membrane</keyword>
<dbReference type="PANTHER" id="PTHR32322">
    <property type="entry name" value="INNER MEMBRANE TRANSPORTER"/>
    <property type="match status" value="1"/>
</dbReference>
<evidence type="ECO:0000256" key="4">
    <source>
        <dbReference type="ARBA" id="ARBA00022989"/>
    </source>
</evidence>
<dbReference type="InterPro" id="IPR037185">
    <property type="entry name" value="EmrE-like"/>
</dbReference>
<feature type="transmembrane region" description="Helical" evidence="6">
    <location>
        <begin position="246"/>
        <end position="265"/>
    </location>
</feature>
<dbReference type="GO" id="GO:0005886">
    <property type="term" value="C:plasma membrane"/>
    <property type="evidence" value="ECO:0007669"/>
    <property type="project" value="UniProtKB-SubCell"/>
</dbReference>
<comment type="subcellular location">
    <subcellularLocation>
        <location evidence="1">Cell membrane</location>
        <topology evidence="1">Multi-pass membrane protein</topology>
    </subcellularLocation>
</comment>
<evidence type="ECO:0000256" key="5">
    <source>
        <dbReference type="ARBA" id="ARBA00023136"/>
    </source>
</evidence>
<reference evidence="9" key="1">
    <citation type="submission" date="2016-08" db="EMBL/GenBank/DDBJ databases">
        <title>Complete genome sequence of the organohalide-respiring Epsilonproteobacterium Sulfurospirillum halorespirans.</title>
        <authorList>
            <person name="Goris T."/>
            <person name="Zimmermann J."/>
            <person name="Schenz B."/>
            <person name="Lemos M."/>
            <person name="Hackermueller J."/>
            <person name="Diekert G."/>
        </authorList>
    </citation>
    <scope>NUCLEOTIDE SEQUENCE [LARGE SCALE GENOMIC DNA]</scope>
    <source>
        <strain>DSM 13726</strain>
        <strain evidence="9">PCE-M2</strain>
    </source>
</reference>
<dbReference type="AlphaFoldDB" id="A0A1D7TLZ6"/>
<organism evidence="8 9">
    <name type="scientific">Sulfurospirillum halorespirans DSM 13726</name>
    <dbReference type="NCBI Taxonomy" id="1193502"/>
    <lineage>
        <taxon>Bacteria</taxon>
        <taxon>Pseudomonadati</taxon>
        <taxon>Campylobacterota</taxon>
        <taxon>Epsilonproteobacteria</taxon>
        <taxon>Campylobacterales</taxon>
        <taxon>Sulfurospirillaceae</taxon>
        <taxon>Sulfurospirillum</taxon>
    </lineage>
</organism>
<dbReference type="RefSeq" id="WP_069478624.1">
    <property type="nucleotide sequence ID" value="NZ_CP017111.1"/>
</dbReference>
<dbReference type="SUPFAM" id="SSF103481">
    <property type="entry name" value="Multidrug resistance efflux transporter EmrE"/>
    <property type="match status" value="2"/>
</dbReference>
<dbReference type="Proteomes" id="UP000094609">
    <property type="component" value="Chromosome"/>
</dbReference>
<proteinExistence type="predicted"/>
<dbReference type="PATRIC" id="fig|1193502.14.peg.2282"/>
<feature type="transmembrane region" description="Helical" evidence="6">
    <location>
        <begin position="65"/>
        <end position="86"/>
    </location>
</feature>
<protein>
    <submittedName>
        <fullName evidence="8">Permease of the drug/metabolite transporter (DMT) superfamily</fullName>
    </submittedName>
</protein>
<name>A0A1D7TLZ6_9BACT</name>
<evidence type="ECO:0000256" key="3">
    <source>
        <dbReference type="ARBA" id="ARBA00022692"/>
    </source>
</evidence>
<feature type="transmembrane region" description="Helical" evidence="6">
    <location>
        <begin position="92"/>
        <end position="113"/>
    </location>
</feature>
<feature type="transmembrane region" description="Helical" evidence="6">
    <location>
        <begin position="182"/>
        <end position="203"/>
    </location>
</feature>
<evidence type="ECO:0000256" key="1">
    <source>
        <dbReference type="ARBA" id="ARBA00004651"/>
    </source>
</evidence>
<feature type="domain" description="EamA" evidence="7">
    <location>
        <begin position="4"/>
        <end position="136"/>
    </location>
</feature>
<gene>
    <name evidence="8" type="ORF">SHALO_2254</name>
</gene>
<dbReference type="InterPro" id="IPR000620">
    <property type="entry name" value="EamA_dom"/>
</dbReference>
<evidence type="ECO:0000259" key="7">
    <source>
        <dbReference type="Pfam" id="PF00892"/>
    </source>
</evidence>
<feature type="domain" description="EamA" evidence="7">
    <location>
        <begin position="151"/>
        <end position="286"/>
    </location>
</feature>
<dbReference type="InterPro" id="IPR050638">
    <property type="entry name" value="AA-Vitamin_Transporters"/>
</dbReference>
<accession>A0A1D7TLZ6</accession>
<dbReference type="STRING" id="1193502.SHALO_2254"/>
<keyword evidence="2" id="KW-1003">Cell membrane</keyword>
<evidence type="ECO:0000256" key="2">
    <source>
        <dbReference type="ARBA" id="ARBA00022475"/>
    </source>
</evidence>
<dbReference type="Pfam" id="PF00892">
    <property type="entry name" value="EamA"/>
    <property type="match status" value="2"/>
</dbReference>
<feature type="transmembrane region" description="Helical" evidence="6">
    <location>
        <begin position="271"/>
        <end position="288"/>
    </location>
</feature>
<keyword evidence="4 6" id="KW-1133">Transmembrane helix</keyword>
<feature type="transmembrane region" description="Helical" evidence="6">
    <location>
        <begin position="215"/>
        <end position="234"/>
    </location>
</feature>
<feature type="transmembrane region" description="Helical" evidence="6">
    <location>
        <begin position="154"/>
        <end position="170"/>
    </location>
</feature>
<keyword evidence="3 6" id="KW-0812">Transmembrane</keyword>
<dbReference type="KEGG" id="shal:SHALO_2254"/>
<feature type="transmembrane region" description="Helical" evidence="6">
    <location>
        <begin position="122"/>
        <end position="142"/>
    </location>
</feature>
<dbReference type="EMBL" id="CP017111">
    <property type="protein sequence ID" value="AOO66015.1"/>
    <property type="molecule type" value="Genomic_DNA"/>
</dbReference>